<organism evidence="2 3">
    <name type="scientific">Corchorus olitorius</name>
    <dbReference type="NCBI Taxonomy" id="93759"/>
    <lineage>
        <taxon>Eukaryota</taxon>
        <taxon>Viridiplantae</taxon>
        <taxon>Streptophyta</taxon>
        <taxon>Embryophyta</taxon>
        <taxon>Tracheophyta</taxon>
        <taxon>Spermatophyta</taxon>
        <taxon>Magnoliopsida</taxon>
        <taxon>eudicotyledons</taxon>
        <taxon>Gunneridae</taxon>
        <taxon>Pentapetalae</taxon>
        <taxon>rosids</taxon>
        <taxon>malvids</taxon>
        <taxon>Malvales</taxon>
        <taxon>Malvaceae</taxon>
        <taxon>Grewioideae</taxon>
        <taxon>Apeibeae</taxon>
        <taxon>Corchorus</taxon>
    </lineage>
</organism>
<sequence length="333" mass="37587">MGRMILWYDRLLEDTINQSEDSTIVNPDEVWNVAVARSRGRVLGLGNSVRSSRNPYKPRFGHSQSDSHLQQEVNDLKAKLARSNDMYDELRVETNAFKSSLLAALQLRGIDLFDETGEIAHADEHSPVPKKARAASTSIGNDGPNWQSLIATLDRLNGGIQSCLKLKAKHLFTDDKDREYNFVCRWISVMTPSKAEFPYKPSLNNLVSWPIPSVMNPLIMLKLKSSTCNRDKFPKDIESKLDKSLCERSSSSKFPRDPKESDSRSNFKFVSNHRESGKIPTGQAISLDQTPKDCSDMHTHPDQDKSDLKDFQGGEGPFRKSLPKRSQDTSNFQ</sequence>
<feature type="compositionally biased region" description="Basic and acidic residues" evidence="1">
    <location>
        <begin position="290"/>
        <end position="312"/>
    </location>
</feature>
<evidence type="ECO:0000313" key="3">
    <source>
        <dbReference type="Proteomes" id="UP000187203"/>
    </source>
</evidence>
<accession>A0A1R3IBS0</accession>
<dbReference type="Proteomes" id="UP000187203">
    <property type="component" value="Unassembled WGS sequence"/>
</dbReference>
<dbReference type="EMBL" id="AWUE01018465">
    <property type="protein sequence ID" value="OMO80056.1"/>
    <property type="molecule type" value="Genomic_DNA"/>
</dbReference>
<reference evidence="3" key="1">
    <citation type="submission" date="2013-09" db="EMBL/GenBank/DDBJ databases">
        <title>Corchorus olitorius genome sequencing.</title>
        <authorList>
            <person name="Alam M."/>
            <person name="Haque M.S."/>
            <person name="Islam M.S."/>
            <person name="Emdad E.M."/>
            <person name="Islam M.M."/>
            <person name="Ahmed B."/>
            <person name="Halim A."/>
            <person name="Hossen Q.M.M."/>
            <person name="Hossain M.Z."/>
            <person name="Ahmed R."/>
            <person name="Khan M.M."/>
            <person name="Islam R."/>
            <person name="Rashid M.M."/>
            <person name="Khan S.A."/>
            <person name="Rahman M.S."/>
            <person name="Alam M."/>
            <person name="Yahiya A.S."/>
            <person name="Khan M.S."/>
            <person name="Azam M.S."/>
            <person name="Haque T."/>
            <person name="Lashkar M.Z.H."/>
            <person name="Akhand A.I."/>
            <person name="Morshed G."/>
            <person name="Roy S."/>
            <person name="Uddin K.S."/>
            <person name="Rabeya T."/>
            <person name="Hossain A.S."/>
            <person name="Chowdhury A."/>
            <person name="Snigdha A.R."/>
            <person name="Mortoza M.S."/>
            <person name="Matin S.A."/>
            <person name="Hoque S.M.E."/>
            <person name="Islam M.K."/>
            <person name="Roy D.K."/>
            <person name="Haider R."/>
            <person name="Moosa M.M."/>
            <person name="Elias S.M."/>
            <person name="Hasan A.M."/>
            <person name="Jahan S."/>
            <person name="Shafiuddin M."/>
            <person name="Mahmood N."/>
            <person name="Shommy N.S."/>
        </authorList>
    </citation>
    <scope>NUCLEOTIDE SEQUENCE [LARGE SCALE GENOMIC DNA]</scope>
    <source>
        <strain evidence="3">cv. O-4</strain>
    </source>
</reference>
<evidence type="ECO:0000256" key="1">
    <source>
        <dbReference type="SAM" id="MobiDB-lite"/>
    </source>
</evidence>
<comment type="caution">
    <text evidence="2">The sequence shown here is derived from an EMBL/GenBank/DDBJ whole genome shotgun (WGS) entry which is preliminary data.</text>
</comment>
<name>A0A1R3IBS0_9ROSI</name>
<feature type="region of interest" description="Disordered" evidence="1">
    <location>
        <begin position="248"/>
        <end position="333"/>
    </location>
</feature>
<proteinExistence type="predicted"/>
<feature type="compositionally biased region" description="Basic and acidic residues" evidence="1">
    <location>
        <begin position="254"/>
        <end position="265"/>
    </location>
</feature>
<gene>
    <name evidence="2" type="ORF">COLO4_24268</name>
</gene>
<protein>
    <submittedName>
        <fullName evidence="2">Uncharacterized protein</fullName>
    </submittedName>
</protein>
<dbReference type="AlphaFoldDB" id="A0A1R3IBS0"/>
<evidence type="ECO:0000313" key="2">
    <source>
        <dbReference type="EMBL" id="OMO80056.1"/>
    </source>
</evidence>
<keyword evidence="3" id="KW-1185">Reference proteome</keyword>